<evidence type="ECO:0000313" key="1">
    <source>
        <dbReference type="EMBL" id="KAJ9187015.1"/>
    </source>
</evidence>
<sequence>YSNLSSSVQCCFLNTLSILSNHCSASRGSTVPLNSVAPYFINLSYCLVGDCGCTTGVCIGT</sequence>
<dbReference type="Proteomes" id="UP001174677">
    <property type="component" value="Chromosome 2"/>
</dbReference>
<evidence type="ECO:0000313" key="2">
    <source>
        <dbReference type="Proteomes" id="UP001174677"/>
    </source>
</evidence>
<accession>A0ABQ9N714</accession>
<protein>
    <submittedName>
        <fullName evidence="1">Uncharacterized protein</fullName>
    </submittedName>
</protein>
<proteinExistence type="predicted"/>
<reference evidence="1" key="1">
    <citation type="journal article" date="2023" name="Plant Biotechnol. J.">
        <title>Chromosome-level wild Hevea brasiliensis genome provides new tools for genomic-assisted breeding and valuable loci to elevate rubber yield.</title>
        <authorList>
            <person name="Cheng H."/>
            <person name="Song X."/>
            <person name="Hu Y."/>
            <person name="Wu T."/>
            <person name="Yang Q."/>
            <person name="An Z."/>
            <person name="Feng S."/>
            <person name="Deng Z."/>
            <person name="Wu W."/>
            <person name="Zeng X."/>
            <person name="Tu M."/>
            <person name="Wang X."/>
            <person name="Huang H."/>
        </authorList>
    </citation>
    <scope>NUCLEOTIDE SEQUENCE</scope>
    <source>
        <strain evidence="1">MT/VB/25A 57/8</strain>
    </source>
</reference>
<organism evidence="1 2">
    <name type="scientific">Hevea brasiliensis</name>
    <name type="common">Para rubber tree</name>
    <name type="synonym">Siphonia brasiliensis</name>
    <dbReference type="NCBI Taxonomy" id="3981"/>
    <lineage>
        <taxon>Eukaryota</taxon>
        <taxon>Viridiplantae</taxon>
        <taxon>Streptophyta</taxon>
        <taxon>Embryophyta</taxon>
        <taxon>Tracheophyta</taxon>
        <taxon>Spermatophyta</taxon>
        <taxon>Magnoliopsida</taxon>
        <taxon>eudicotyledons</taxon>
        <taxon>Gunneridae</taxon>
        <taxon>Pentapetalae</taxon>
        <taxon>rosids</taxon>
        <taxon>fabids</taxon>
        <taxon>Malpighiales</taxon>
        <taxon>Euphorbiaceae</taxon>
        <taxon>Crotonoideae</taxon>
        <taxon>Micrandreae</taxon>
        <taxon>Hevea</taxon>
    </lineage>
</organism>
<feature type="non-terminal residue" evidence="1">
    <location>
        <position position="1"/>
    </location>
</feature>
<name>A0ABQ9N714_HEVBR</name>
<gene>
    <name evidence="1" type="ORF">P3X46_002514</name>
</gene>
<dbReference type="EMBL" id="JARPOI010000002">
    <property type="protein sequence ID" value="KAJ9187015.1"/>
    <property type="molecule type" value="Genomic_DNA"/>
</dbReference>
<comment type="caution">
    <text evidence="1">The sequence shown here is derived from an EMBL/GenBank/DDBJ whole genome shotgun (WGS) entry which is preliminary data.</text>
</comment>
<keyword evidence="2" id="KW-1185">Reference proteome</keyword>